<feature type="transmembrane region" description="Helical" evidence="5">
    <location>
        <begin position="307"/>
        <end position="324"/>
    </location>
</feature>
<dbReference type="CDD" id="cd01467">
    <property type="entry name" value="vWA_BatA_type"/>
    <property type="match status" value="1"/>
</dbReference>
<evidence type="ECO:0000313" key="8">
    <source>
        <dbReference type="Proteomes" id="UP001500742"/>
    </source>
</evidence>
<dbReference type="InterPro" id="IPR024163">
    <property type="entry name" value="Aerotolerance_reg_N"/>
</dbReference>
<evidence type="ECO:0000256" key="5">
    <source>
        <dbReference type="SAM" id="Phobius"/>
    </source>
</evidence>
<dbReference type="RefSeq" id="WP_259091599.1">
    <property type="nucleotide sequence ID" value="NZ_BAAAZC010000015.1"/>
</dbReference>
<evidence type="ECO:0000256" key="4">
    <source>
        <dbReference type="ARBA" id="ARBA00023136"/>
    </source>
</evidence>
<dbReference type="SUPFAM" id="SSF53300">
    <property type="entry name" value="vWA-like"/>
    <property type="match status" value="1"/>
</dbReference>
<accession>A0ABP7PVV3</accession>
<feature type="domain" description="VWFA" evidence="6">
    <location>
        <begin position="95"/>
        <end position="287"/>
    </location>
</feature>
<dbReference type="InterPro" id="IPR002035">
    <property type="entry name" value="VWF_A"/>
</dbReference>
<dbReference type="PROSITE" id="PS50234">
    <property type="entry name" value="VWFA"/>
    <property type="match status" value="1"/>
</dbReference>
<keyword evidence="2 5" id="KW-0812">Transmembrane</keyword>
<dbReference type="EMBL" id="BAAAZC010000015">
    <property type="protein sequence ID" value="GAA3971818.1"/>
    <property type="molecule type" value="Genomic_DNA"/>
</dbReference>
<keyword evidence="1" id="KW-1003">Cell membrane</keyword>
<keyword evidence="3 5" id="KW-1133">Transmembrane helix</keyword>
<feature type="transmembrane region" description="Helical" evidence="5">
    <location>
        <begin position="58"/>
        <end position="78"/>
    </location>
</feature>
<name>A0ABP7PVV3_9SPHI</name>
<dbReference type="Pfam" id="PF00092">
    <property type="entry name" value="VWA"/>
    <property type="match status" value="1"/>
</dbReference>
<evidence type="ECO:0000256" key="2">
    <source>
        <dbReference type="ARBA" id="ARBA00022692"/>
    </source>
</evidence>
<keyword evidence="4 5" id="KW-0472">Membrane</keyword>
<dbReference type="PANTHER" id="PTHR22550:SF5">
    <property type="entry name" value="LEUCINE ZIPPER PROTEIN 4"/>
    <property type="match status" value="1"/>
</dbReference>
<protein>
    <submittedName>
        <fullName evidence="7">VWA domain-containing protein</fullName>
    </submittedName>
</protein>
<proteinExistence type="predicted"/>
<dbReference type="Pfam" id="PF07584">
    <property type="entry name" value="BatA"/>
    <property type="match status" value="1"/>
</dbReference>
<dbReference type="InterPro" id="IPR033881">
    <property type="entry name" value="vWA_BatA_type"/>
</dbReference>
<keyword evidence="8" id="KW-1185">Reference proteome</keyword>
<evidence type="ECO:0000256" key="3">
    <source>
        <dbReference type="ARBA" id="ARBA00022989"/>
    </source>
</evidence>
<evidence type="ECO:0000313" key="7">
    <source>
        <dbReference type="EMBL" id="GAA3971818.1"/>
    </source>
</evidence>
<gene>
    <name evidence="7" type="ORF">GCM10022210_21660</name>
</gene>
<dbReference type="Gene3D" id="3.40.50.410">
    <property type="entry name" value="von Willebrand factor, type A domain"/>
    <property type="match status" value="1"/>
</dbReference>
<dbReference type="InterPro" id="IPR036465">
    <property type="entry name" value="vWFA_dom_sf"/>
</dbReference>
<evidence type="ECO:0000256" key="1">
    <source>
        <dbReference type="ARBA" id="ARBA00022475"/>
    </source>
</evidence>
<feature type="transmembrane region" description="Helical" evidence="5">
    <location>
        <begin position="12"/>
        <end position="30"/>
    </location>
</feature>
<dbReference type="PANTHER" id="PTHR22550">
    <property type="entry name" value="SPORE GERMINATION PROTEIN"/>
    <property type="match status" value="1"/>
</dbReference>
<dbReference type="Proteomes" id="UP001500742">
    <property type="component" value="Unassembled WGS sequence"/>
</dbReference>
<sequence length="334" mass="36809">MSWFKGIEFAHPAFFWLFLSIPLMVGWYIWKQQQLQGNLNVPTIRGFAVAKKSMLPKFRHFAIVMRSLAVAALVVALARPQSSLSWQDSTTEGIDIIIASDISGSMLAEDFKPNRLEAGKNIAIDFIKGRPDDRIGLVIFSGESFTQCPLTIDHSVLINLFADIRNGMITDGTAIGMGLATAVNRLKGSPVKSKVVILLTDGSNNAGSIPPLTAAEIAKQFGVRVYTVGLGTKGFAPYPVQTPMGVQYQRMPVDIDEGTLSKIASITGGQYFRATNNETLKNIYTQIDKLEKAKIDVTQYRRKTEMFMPWAILALALLSLEFLLRNTLFKGALT</sequence>
<dbReference type="SMART" id="SM00327">
    <property type="entry name" value="VWA"/>
    <property type="match status" value="1"/>
</dbReference>
<reference evidence="8" key="1">
    <citation type="journal article" date="2019" name="Int. J. Syst. Evol. Microbiol.">
        <title>The Global Catalogue of Microorganisms (GCM) 10K type strain sequencing project: providing services to taxonomists for standard genome sequencing and annotation.</title>
        <authorList>
            <consortium name="The Broad Institute Genomics Platform"/>
            <consortium name="The Broad Institute Genome Sequencing Center for Infectious Disease"/>
            <person name="Wu L."/>
            <person name="Ma J."/>
        </authorList>
    </citation>
    <scope>NUCLEOTIDE SEQUENCE [LARGE SCALE GENOMIC DNA]</scope>
    <source>
        <strain evidence="8">JCM 16601</strain>
    </source>
</reference>
<comment type="caution">
    <text evidence="7">The sequence shown here is derived from an EMBL/GenBank/DDBJ whole genome shotgun (WGS) entry which is preliminary data.</text>
</comment>
<dbReference type="InterPro" id="IPR050768">
    <property type="entry name" value="UPF0353/GerABKA_families"/>
</dbReference>
<organism evidence="7 8">
    <name type="scientific">Mucilaginibacter dorajii</name>
    <dbReference type="NCBI Taxonomy" id="692994"/>
    <lineage>
        <taxon>Bacteria</taxon>
        <taxon>Pseudomonadati</taxon>
        <taxon>Bacteroidota</taxon>
        <taxon>Sphingobacteriia</taxon>
        <taxon>Sphingobacteriales</taxon>
        <taxon>Sphingobacteriaceae</taxon>
        <taxon>Mucilaginibacter</taxon>
    </lineage>
</organism>
<evidence type="ECO:0000259" key="6">
    <source>
        <dbReference type="PROSITE" id="PS50234"/>
    </source>
</evidence>